<keyword evidence="2" id="KW-1185">Reference proteome</keyword>
<reference evidence="2" key="2">
    <citation type="submission" date="2015-01" db="EMBL/GenBank/DDBJ databases">
        <title>Evolutionary Origins and Diversification of the Mycorrhizal Mutualists.</title>
        <authorList>
            <consortium name="DOE Joint Genome Institute"/>
            <consortium name="Mycorrhizal Genomics Consortium"/>
            <person name="Kohler A."/>
            <person name="Kuo A."/>
            <person name="Nagy L.G."/>
            <person name="Floudas D."/>
            <person name="Copeland A."/>
            <person name="Barry K.W."/>
            <person name="Cichocki N."/>
            <person name="Veneault-Fourrey C."/>
            <person name="LaButti K."/>
            <person name="Lindquist E.A."/>
            <person name="Lipzen A."/>
            <person name="Lundell T."/>
            <person name="Morin E."/>
            <person name="Murat C."/>
            <person name="Riley R."/>
            <person name="Ohm R."/>
            <person name="Sun H."/>
            <person name="Tunlid A."/>
            <person name="Henrissat B."/>
            <person name="Grigoriev I.V."/>
            <person name="Hibbett D.S."/>
            <person name="Martin F."/>
        </authorList>
    </citation>
    <scope>NUCLEOTIDE SEQUENCE [LARGE SCALE GENOMIC DNA]</scope>
    <source>
        <strain evidence="2">Foug A</strain>
    </source>
</reference>
<name>A0A0C2ZWA4_9AGAM</name>
<proteinExistence type="predicted"/>
<evidence type="ECO:0000313" key="2">
    <source>
        <dbReference type="Proteomes" id="UP000053989"/>
    </source>
</evidence>
<dbReference type="InParanoid" id="A0A0C2ZWA4"/>
<dbReference type="Proteomes" id="UP000053989">
    <property type="component" value="Unassembled WGS sequence"/>
</dbReference>
<dbReference type="AlphaFoldDB" id="A0A0C2ZWA4"/>
<gene>
    <name evidence="1" type="ORF">SCLCIDRAFT_203590</name>
</gene>
<reference evidence="1 2" key="1">
    <citation type="submission" date="2014-04" db="EMBL/GenBank/DDBJ databases">
        <authorList>
            <consortium name="DOE Joint Genome Institute"/>
            <person name="Kuo A."/>
            <person name="Kohler A."/>
            <person name="Nagy L.G."/>
            <person name="Floudas D."/>
            <person name="Copeland A."/>
            <person name="Barry K.W."/>
            <person name="Cichocki N."/>
            <person name="Veneault-Fourrey C."/>
            <person name="LaButti K."/>
            <person name="Lindquist E.A."/>
            <person name="Lipzen A."/>
            <person name="Lundell T."/>
            <person name="Morin E."/>
            <person name="Murat C."/>
            <person name="Sun H."/>
            <person name="Tunlid A."/>
            <person name="Henrissat B."/>
            <person name="Grigoriev I.V."/>
            <person name="Hibbett D.S."/>
            <person name="Martin F."/>
            <person name="Nordberg H.P."/>
            <person name="Cantor M.N."/>
            <person name="Hua S.X."/>
        </authorList>
    </citation>
    <scope>NUCLEOTIDE SEQUENCE [LARGE SCALE GENOMIC DNA]</scope>
    <source>
        <strain evidence="1 2">Foug A</strain>
    </source>
</reference>
<accession>A0A0C2ZWA4</accession>
<evidence type="ECO:0000313" key="1">
    <source>
        <dbReference type="EMBL" id="KIM56757.1"/>
    </source>
</evidence>
<sequence>MLCARSKMTVRLRHYPTFWPGITDYPGLLFIMASITLEYGLGVVEPSWKAPSTNASNSVCRKDTQPRTMWRVSRKATMGTRPLARPTY</sequence>
<dbReference type="HOGENOM" id="CLU_2470390_0_0_1"/>
<protein>
    <submittedName>
        <fullName evidence="1">Uncharacterized protein</fullName>
    </submittedName>
</protein>
<dbReference type="EMBL" id="KN822110">
    <property type="protein sequence ID" value="KIM56757.1"/>
    <property type="molecule type" value="Genomic_DNA"/>
</dbReference>
<organism evidence="1 2">
    <name type="scientific">Scleroderma citrinum Foug A</name>
    <dbReference type="NCBI Taxonomy" id="1036808"/>
    <lineage>
        <taxon>Eukaryota</taxon>
        <taxon>Fungi</taxon>
        <taxon>Dikarya</taxon>
        <taxon>Basidiomycota</taxon>
        <taxon>Agaricomycotina</taxon>
        <taxon>Agaricomycetes</taxon>
        <taxon>Agaricomycetidae</taxon>
        <taxon>Boletales</taxon>
        <taxon>Sclerodermatineae</taxon>
        <taxon>Sclerodermataceae</taxon>
        <taxon>Scleroderma</taxon>
    </lineage>
</organism>